<keyword evidence="2" id="KW-0808">Transferase</keyword>
<dbReference type="EMBL" id="CAICTM010002402">
    <property type="protein sequence ID" value="CAB9529116.1"/>
    <property type="molecule type" value="Genomic_DNA"/>
</dbReference>
<name>A0A9N8EXM4_9STRA</name>
<evidence type="ECO:0000313" key="4">
    <source>
        <dbReference type="EMBL" id="CAB9529116.1"/>
    </source>
</evidence>
<gene>
    <name evidence="4" type="ORF">SEMRO_2404_G326440.1</name>
</gene>
<dbReference type="InterPro" id="IPR007213">
    <property type="entry name" value="Ppm1/Ppm2/Tcmp"/>
</dbReference>
<protein>
    <recommendedName>
        <fullName evidence="6">S-adenosyl-L-methionine-dependent methyltransferase</fullName>
    </recommendedName>
</protein>
<dbReference type="GO" id="GO:0032259">
    <property type="term" value="P:methylation"/>
    <property type="evidence" value="ECO:0007669"/>
    <property type="project" value="UniProtKB-KW"/>
</dbReference>
<dbReference type="Pfam" id="PF04072">
    <property type="entry name" value="LCM"/>
    <property type="match status" value="1"/>
</dbReference>
<accession>A0A9N8EXM4</accession>
<dbReference type="Proteomes" id="UP001153069">
    <property type="component" value="Unassembled WGS sequence"/>
</dbReference>
<keyword evidence="1" id="KW-0489">Methyltransferase</keyword>
<dbReference type="AlphaFoldDB" id="A0A9N8EXM4"/>
<evidence type="ECO:0008006" key="6">
    <source>
        <dbReference type="Google" id="ProtNLM"/>
    </source>
</evidence>
<proteinExistence type="predicted"/>
<comment type="caution">
    <text evidence="4">The sequence shown here is derived from an EMBL/GenBank/DDBJ whole genome shotgun (WGS) entry which is preliminary data.</text>
</comment>
<dbReference type="PANTHER" id="PTHR43619">
    <property type="entry name" value="S-ADENOSYL-L-METHIONINE-DEPENDENT METHYLTRANSFERASE YKTD-RELATED"/>
    <property type="match status" value="1"/>
</dbReference>
<feature type="region of interest" description="Disordered" evidence="3">
    <location>
        <begin position="1"/>
        <end position="43"/>
    </location>
</feature>
<dbReference type="InterPro" id="IPR029063">
    <property type="entry name" value="SAM-dependent_MTases_sf"/>
</dbReference>
<dbReference type="PANTHER" id="PTHR43619:SF2">
    <property type="entry name" value="S-ADENOSYL-L-METHIONINE-DEPENDENT METHYLTRANSFERASES SUPERFAMILY PROTEIN"/>
    <property type="match status" value="1"/>
</dbReference>
<dbReference type="SUPFAM" id="SSF53335">
    <property type="entry name" value="S-adenosyl-L-methionine-dependent methyltransferases"/>
    <property type="match status" value="1"/>
</dbReference>
<evidence type="ECO:0000256" key="1">
    <source>
        <dbReference type="ARBA" id="ARBA00022603"/>
    </source>
</evidence>
<reference evidence="4" key="1">
    <citation type="submission" date="2020-06" db="EMBL/GenBank/DDBJ databases">
        <authorList>
            <consortium name="Plant Systems Biology data submission"/>
        </authorList>
    </citation>
    <scope>NUCLEOTIDE SEQUENCE</scope>
    <source>
        <strain evidence="4">D6</strain>
    </source>
</reference>
<keyword evidence="5" id="KW-1185">Reference proteome</keyword>
<dbReference type="GO" id="GO:0008168">
    <property type="term" value="F:methyltransferase activity"/>
    <property type="evidence" value="ECO:0007669"/>
    <property type="project" value="UniProtKB-KW"/>
</dbReference>
<evidence type="ECO:0000256" key="2">
    <source>
        <dbReference type="ARBA" id="ARBA00022679"/>
    </source>
</evidence>
<organism evidence="4 5">
    <name type="scientific">Seminavis robusta</name>
    <dbReference type="NCBI Taxonomy" id="568900"/>
    <lineage>
        <taxon>Eukaryota</taxon>
        <taxon>Sar</taxon>
        <taxon>Stramenopiles</taxon>
        <taxon>Ochrophyta</taxon>
        <taxon>Bacillariophyta</taxon>
        <taxon>Bacillariophyceae</taxon>
        <taxon>Bacillariophycidae</taxon>
        <taxon>Naviculales</taxon>
        <taxon>Naviculaceae</taxon>
        <taxon>Seminavis</taxon>
    </lineage>
</organism>
<evidence type="ECO:0000256" key="3">
    <source>
        <dbReference type="SAM" id="MobiDB-lite"/>
    </source>
</evidence>
<dbReference type="Gene3D" id="3.40.50.150">
    <property type="entry name" value="Vaccinia Virus protein VP39"/>
    <property type="match status" value="1"/>
</dbReference>
<evidence type="ECO:0000313" key="5">
    <source>
        <dbReference type="Proteomes" id="UP001153069"/>
    </source>
</evidence>
<sequence length="342" mass="38796">MNPPEILQSEPPDSDDQETTTRPLNEAEEVAARLGVKPTNSSASPRQRQRAYYWFRRLLTVAQLFDPIPIPNSFVNYQCVWWKAISGNDKTSVLQDHGLAYDLLPPVTRWAVASPLAPLYPRFHHGNVELRTKYLDTAVDQIIQTAQQQQTKKQIRLVLMGGGYDLRSLRMAQLYPDLILDLVEMDLPHVVDAKKKLFHHRLLRRRPELSTLVKSLRLLAVDLNDLQQVQAALLETVLVDDGGDWFTVFVFEAVLIYLDKGIPSQLFATISSALRNNNQLGGALCFADTLSNVEDGNEAQAKEELKQNGWDLQDWITKPGRTKHLGWALLSSETTDHEKTHQ</sequence>